<dbReference type="PANTHER" id="PTHR42850">
    <property type="entry name" value="METALLOPHOSPHOESTERASE"/>
    <property type="match status" value="1"/>
</dbReference>
<keyword evidence="3" id="KW-1185">Reference proteome</keyword>
<dbReference type="eggNOG" id="COG4639">
    <property type="taxonomic scope" value="Bacteria"/>
</dbReference>
<dbReference type="Proteomes" id="UP000186607">
    <property type="component" value="Unassembled WGS sequence"/>
</dbReference>
<dbReference type="PANTHER" id="PTHR42850:SF7">
    <property type="entry name" value="BIS(5'-NUCLEOSYL)-TETRAPHOSPHATASE PRPE [ASYMMETRICAL]"/>
    <property type="match status" value="1"/>
</dbReference>
<dbReference type="Gene3D" id="3.60.21.10">
    <property type="match status" value="1"/>
</dbReference>
<dbReference type="CDD" id="cd07423">
    <property type="entry name" value="MPP_Prp_like"/>
    <property type="match status" value="1"/>
</dbReference>
<dbReference type="InterPro" id="IPR029052">
    <property type="entry name" value="Metallo-depent_PP-like"/>
</dbReference>
<dbReference type="InterPro" id="IPR004843">
    <property type="entry name" value="Calcineurin-like_PHP"/>
</dbReference>
<sequence length="415" mass="44145">MPSLPMTDPSLLQPPSPSVIALIGAPAAGKSTFAAQHFQPAEVLSGDFSPELERRLSRGELSVIDAPLTRPDERRRVLEASRAHDLPAVAIVLDLPRQVLEERATRLGLDPATILPEFAELRRTLGGLQKEGFRQVCVLRSVAEIDAAQIRRVPLPPDRRDLPGPFDFIGDVHGCLPELLELLAKLGYSLSGSEVTPPAGRTAVFLGDLTDRGPDSAGVLRLVMGMAASGAALCVPGNHDEKLARALDGKAVRAMHGLDGTLAQMDAAGAAFRAQARAFIGSLPSHLVLDGGRVVAAHAGLPGKYQGRIASRVRSFALYGDVDGSRDELGLPIRRDWAAEYNGQAIVVYGHTPVAAPVWINRTVDIDTGCAFGNALTALRYPELEFVSVPARQIYTPPPRPLPLLGPGTGTPELS</sequence>
<dbReference type="AlphaFoldDB" id="A0A1U7NZL8"/>
<proteinExistence type="predicted"/>
<accession>A0A1U7NZL8</accession>
<evidence type="ECO:0000259" key="1">
    <source>
        <dbReference type="Pfam" id="PF00149"/>
    </source>
</evidence>
<protein>
    <submittedName>
        <fullName evidence="2">Protein serine-threonine phosphatase</fullName>
    </submittedName>
</protein>
<evidence type="ECO:0000313" key="2">
    <source>
        <dbReference type="EMBL" id="OLV18365.1"/>
    </source>
</evidence>
<name>A0A1U7NZL8_9DEIO</name>
<comment type="caution">
    <text evidence="2">The sequence shown here is derived from an EMBL/GenBank/DDBJ whole genome shotgun (WGS) entry which is preliminary data.</text>
</comment>
<reference evidence="2 3" key="1">
    <citation type="submission" date="2017-01" db="EMBL/GenBank/DDBJ databases">
        <title>Genome Analysis of Deinococcus marmoris KOPRI26562.</title>
        <authorList>
            <person name="Kim J.H."/>
            <person name="Oh H.-M."/>
        </authorList>
    </citation>
    <scope>NUCLEOTIDE SEQUENCE [LARGE SCALE GENOMIC DNA]</scope>
    <source>
        <strain evidence="2 3">KOPRI26562</strain>
    </source>
</reference>
<dbReference type="Pfam" id="PF13671">
    <property type="entry name" value="AAA_33"/>
    <property type="match status" value="1"/>
</dbReference>
<dbReference type="Gene3D" id="3.40.50.300">
    <property type="entry name" value="P-loop containing nucleotide triphosphate hydrolases"/>
    <property type="match status" value="1"/>
</dbReference>
<dbReference type="Pfam" id="PF00149">
    <property type="entry name" value="Metallophos"/>
    <property type="match status" value="1"/>
</dbReference>
<feature type="domain" description="Calcineurin-like phosphoesterase" evidence="1">
    <location>
        <begin position="165"/>
        <end position="354"/>
    </location>
</feature>
<dbReference type="InterPro" id="IPR050126">
    <property type="entry name" value="Ap4A_hydrolase"/>
</dbReference>
<dbReference type="GO" id="GO:0016791">
    <property type="term" value="F:phosphatase activity"/>
    <property type="evidence" value="ECO:0007669"/>
    <property type="project" value="TreeGrafter"/>
</dbReference>
<evidence type="ECO:0000313" key="3">
    <source>
        <dbReference type="Proteomes" id="UP000186607"/>
    </source>
</evidence>
<dbReference type="SUPFAM" id="SSF56300">
    <property type="entry name" value="Metallo-dependent phosphatases"/>
    <property type="match status" value="1"/>
</dbReference>
<dbReference type="InterPro" id="IPR041780">
    <property type="entry name" value="MPP_PrpE-like"/>
</dbReference>
<dbReference type="InterPro" id="IPR027417">
    <property type="entry name" value="P-loop_NTPase"/>
</dbReference>
<dbReference type="SUPFAM" id="SSF52540">
    <property type="entry name" value="P-loop containing nucleoside triphosphate hydrolases"/>
    <property type="match status" value="1"/>
</dbReference>
<dbReference type="EMBL" id="MSTI01000068">
    <property type="protein sequence ID" value="OLV18365.1"/>
    <property type="molecule type" value="Genomic_DNA"/>
</dbReference>
<gene>
    <name evidence="2" type="ORF">BOO71_0006190</name>
</gene>
<dbReference type="GO" id="GO:0005737">
    <property type="term" value="C:cytoplasm"/>
    <property type="evidence" value="ECO:0007669"/>
    <property type="project" value="TreeGrafter"/>
</dbReference>
<dbReference type="STRING" id="249408.BOO71_0006190"/>
<dbReference type="eggNOG" id="COG0639">
    <property type="taxonomic scope" value="Bacteria"/>
</dbReference>
<organism evidence="2 3">
    <name type="scientific">Deinococcus marmoris</name>
    <dbReference type="NCBI Taxonomy" id="249408"/>
    <lineage>
        <taxon>Bacteria</taxon>
        <taxon>Thermotogati</taxon>
        <taxon>Deinococcota</taxon>
        <taxon>Deinococci</taxon>
        <taxon>Deinococcales</taxon>
        <taxon>Deinococcaceae</taxon>
        <taxon>Deinococcus</taxon>
    </lineage>
</organism>